<name>A0A9P8AX17_9AGAR</name>
<dbReference type="OrthoDB" id="672793at2759"/>
<dbReference type="AlphaFoldDB" id="A0A9P8AX17"/>
<comment type="caution">
    <text evidence="1">The sequence shown here is derived from an EMBL/GenBank/DDBJ whole genome shotgun (WGS) entry which is preliminary data.</text>
</comment>
<dbReference type="EMBL" id="MU250528">
    <property type="protein sequence ID" value="KAG7449467.1"/>
    <property type="molecule type" value="Genomic_DNA"/>
</dbReference>
<proteinExistence type="predicted"/>
<reference evidence="1" key="1">
    <citation type="submission" date="2020-11" db="EMBL/GenBank/DDBJ databases">
        <title>Adaptations for nitrogen fixation in a non-lichenized fungal sporocarp promotes dispersal by wood-feeding termites.</title>
        <authorList>
            <consortium name="DOE Joint Genome Institute"/>
            <person name="Koch R.A."/>
            <person name="Yoon G."/>
            <person name="Arayal U."/>
            <person name="Lail K."/>
            <person name="Amirebrahimi M."/>
            <person name="Labutti K."/>
            <person name="Lipzen A."/>
            <person name="Riley R."/>
            <person name="Barry K."/>
            <person name="Henrissat B."/>
            <person name="Grigoriev I.V."/>
            <person name="Herr J.R."/>
            <person name="Aime M.C."/>
        </authorList>
    </citation>
    <scope>NUCLEOTIDE SEQUENCE</scope>
    <source>
        <strain evidence="1">MCA 3950</strain>
    </source>
</reference>
<evidence type="ECO:0008006" key="3">
    <source>
        <dbReference type="Google" id="ProtNLM"/>
    </source>
</evidence>
<organism evidence="1 2">
    <name type="scientific">Guyanagaster necrorhizus</name>
    <dbReference type="NCBI Taxonomy" id="856835"/>
    <lineage>
        <taxon>Eukaryota</taxon>
        <taxon>Fungi</taxon>
        <taxon>Dikarya</taxon>
        <taxon>Basidiomycota</taxon>
        <taxon>Agaricomycotina</taxon>
        <taxon>Agaricomycetes</taxon>
        <taxon>Agaricomycetidae</taxon>
        <taxon>Agaricales</taxon>
        <taxon>Marasmiineae</taxon>
        <taxon>Physalacriaceae</taxon>
        <taxon>Guyanagaster</taxon>
    </lineage>
</organism>
<dbReference type="InterPro" id="IPR036265">
    <property type="entry name" value="HIT-like_sf"/>
</dbReference>
<gene>
    <name evidence="1" type="ORF">BT62DRAFT_929429</name>
</gene>
<keyword evidence="2" id="KW-1185">Reference proteome</keyword>
<sequence>MLSSQTFHPSQQHVCLVHFHVVPKPDEKEGLILDIEKSWPQQSPDETELEATQAKMVGRLG</sequence>
<evidence type="ECO:0000313" key="1">
    <source>
        <dbReference type="EMBL" id="KAG7449467.1"/>
    </source>
</evidence>
<accession>A0A9P8AX17</accession>
<dbReference type="GeneID" id="66108018"/>
<protein>
    <recommendedName>
        <fullName evidence="3">HIT domain-containing protein</fullName>
    </recommendedName>
</protein>
<evidence type="ECO:0000313" key="2">
    <source>
        <dbReference type="Proteomes" id="UP000812287"/>
    </source>
</evidence>
<dbReference type="RefSeq" id="XP_043042967.1">
    <property type="nucleotide sequence ID" value="XM_043185721.1"/>
</dbReference>
<dbReference type="Gene3D" id="3.30.428.10">
    <property type="entry name" value="HIT-like"/>
    <property type="match status" value="1"/>
</dbReference>
<dbReference type="Proteomes" id="UP000812287">
    <property type="component" value="Unassembled WGS sequence"/>
</dbReference>